<dbReference type="SUPFAM" id="SSF52172">
    <property type="entry name" value="CheY-like"/>
    <property type="match status" value="1"/>
</dbReference>
<dbReference type="PANTHER" id="PTHR48111">
    <property type="entry name" value="REGULATOR OF RPOS"/>
    <property type="match status" value="1"/>
</dbReference>
<feature type="domain" description="Response regulatory" evidence="8">
    <location>
        <begin position="3"/>
        <end position="116"/>
    </location>
</feature>
<dbReference type="Proteomes" id="UP000831537">
    <property type="component" value="Chromosome"/>
</dbReference>
<name>A0ABY4GJJ4_9BACI</name>
<feature type="domain" description="OmpR/PhoB-type" evidence="9">
    <location>
        <begin position="124"/>
        <end position="223"/>
    </location>
</feature>
<keyword evidence="3" id="KW-0805">Transcription regulation</keyword>
<evidence type="ECO:0000313" key="10">
    <source>
        <dbReference type="EMBL" id="UOQ84360.1"/>
    </source>
</evidence>
<dbReference type="InterPro" id="IPR001867">
    <property type="entry name" value="OmpR/PhoB-type_DNA-bd"/>
</dbReference>
<keyword evidence="5" id="KW-0804">Transcription</keyword>
<evidence type="ECO:0000256" key="4">
    <source>
        <dbReference type="ARBA" id="ARBA00023125"/>
    </source>
</evidence>
<gene>
    <name evidence="10" type="ORF">MUN87_16935</name>
</gene>
<evidence type="ECO:0000256" key="7">
    <source>
        <dbReference type="PROSITE-ProRule" id="PRU01091"/>
    </source>
</evidence>
<sequence length="226" mass="25818">MSKILIVEDELAISKVLNAYLQKVDFQTKIVMDGSEAMDAFNSWSPDLVLLDVMLPGKDGWQLLNEIREDSKCPVIMLTALGDVNYRLDGLNGGADDYIAKPFIGDEVIARVRAVLRRTDSEESSIRKFGHLHIDHEAHRILLHDKEVELTPRDLALLLFLSENPNKTFTRDQLIERVWGWDYEGSDRAVDLSIKRIRKLLQDWSTAEGEIKTLRGVGYQFSVYQT</sequence>
<accession>A0ABY4GJJ4</accession>
<protein>
    <submittedName>
        <fullName evidence="10">Response regulator transcription factor</fullName>
    </submittedName>
</protein>
<feature type="modified residue" description="4-aspartylphosphate" evidence="6">
    <location>
        <position position="52"/>
    </location>
</feature>
<dbReference type="Pfam" id="PF00072">
    <property type="entry name" value="Response_reg"/>
    <property type="match status" value="1"/>
</dbReference>
<keyword evidence="4 7" id="KW-0238">DNA-binding</keyword>
<dbReference type="RefSeq" id="WP_244741993.1">
    <property type="nucleotide sequence ID" value="NZ_CP095071.1"/>
</dbReference>
<proteinExistence type="predicted"/>
<dbReference type="PROSITE" id="PS51755">
    <property type="entry name" value="OMPR_PHOB"/>
    <property type="match status" value="1"/>
</dbReference>
<evidence type="ECO:0000256" key="5">
    <source>
        <dbReference type="ARBA" id="ARBA00023163"/>
    </source>
</evidence>
<evidence type="ECO:0000256" key="6">
    <source>
        <dbReference type="PROSITE-ProRule" id="PRU00169"/>
    </source>
</evidence>
<organism evidence="10 11">
    <name type="scientific">Gracilibacillus salinarum</name>
    <dbReference type="NCBI Taxonomy" id="2932255"/>
    <lineage>
        <taxon>Bacteria</taxon>
        <taxon>Bacillati</taxon>
        <taxon>Bacillota</taxon>
        <taxon>Bacilli</taxon>
        <taxon>Bacillales</taxon>
        <taxon>Bacillaceae</taxon>
        <taxon>Gracilibacillus</taxon>
    </lineage>
</organism>
<dbReference type="PROSITE" id="PS50110">
    <property type="entry name" value="RESPONSE_REGULATORY"/>
    <property type="match status" value="1"/>
</dbReference>
<dbReference type="Gene3D" id="3.40.50.2300">
    <property type="match status" value="1"/>
</dbReference>
<dbReference type="CDD" id="cd00383">
    <property type="entry name" value="trans_reg_C"/>
    <property type="match status" value="1"/>
</dbReference>
<evidence type="ECO:0000256" key="1">
    <source>
        <dbReference type="ARBA" id="ARBA00022553"/>
    </source>
</evidence>
<dbReference type="EMBL" id="CP095071">
    <property type="protein sequence ID" value="UOQ84360.1"/>
    <property type="molecule type" value="Genomic_DNA"/>
</dbReference>
<keyword evidence="11" id="KW-1185">Reference proteome</keyword>
<feature type="DNA-binding region" description="OmpR/PhoB-type" evidence="7">
    <location>
        <begin position="124"/>
        <end position="223"/>
    </location>
</feature>
<reference evidence="10 11" key="1">
    <citation type="submission" date="2022-04" db="EMBL/GenBank/DDBJ databases">
        <title>Gracilibacillus sp. isolated from saltern.</title>
        <authorList>
            <person name="Won M."/>
            <person name="Lee C.-M."/>
            <person name="Woen H.-Y."/>
            <person name="Kwon S.-W."/>
        </authorList>
    </citation>
    <scope>NUCLEOTIDE SEQUENCE [LARGE SCALE GENOMIC DNA]</scope>
    <source>
        <strain evidence="10 11">SSPM10-3</strain>
    </source>
</reference>
<dbReference type="InterPro" id="IPR011006">
    <property type="entry name" value="CheY-like_superfamily"/>
</dbReference>
<dbReference type="PANTHER" id="PTHR48111:SF1">
    <property type="entry name" value="TWO-COMPONENT RESPONSE REGULATOR ORR33"/>
    <property type="match status" value="1"/>
</dbReference>
<keyword evidence="1 6" id="KW-0597">Phosphoprotein</keyword>
<keyword evidence="2" id="KW-0902">Two-component regulatory system</keyword>
<dbReference type="Pfam" id="PF00486">
    <property type="entry name" value="Trans_reg_C"/>
    <property type="match status" value="1"/>
</dbReference>
<evidence type="ECO:0000256" key="3">
    <source>
        <dbReference type="ARBA" id="ARBA00023015"/>
    </source>
</evidence>
<dbReference type="SMART" id="SM00448">
    <property type="entry name" value="REC"/>
    <property type="match status" value="1"/>
</dbReference>
<dbReference type="SMART" id="SM00862">
    <property type="entry name" value="Trans_reg_C"/>
    <property type="match status" value="1"/>
</dbReference>
<dbReference type="Gene3D" id="1.10.10.10">
    <property type="entry name" value="Winged helix-like DNA-binding domain superfamily/Winged helix DNA-binding domain"/>
    <property type="match status" value="1"/>
</dbReference>
<evidence type="ECO:0000259" key="9">
    <source>
        <dbReference type="PROSITE" id="PS51755"/>
    </source>
</evidence>
<dbReference type="InterPro" id="IPR036388">
    <property type="entry name" value="WH-like_DNA-bd_sf"/>
</dbReference>
<dbReference type="CDD" id="cd17574">
    <property type="entry name" value="REC_OmpR"/>
    <property type="match status" value="1"/>
</dbReference>
<evidence type="ECO:0000256" key="2">
    <source>
        <dbReference type="ARBA" id="ARBA00023012"/>
    </source>
</evidence>
<evidence type="ECO:0000259" key="8">
    <source>
        <dbReference type="PROSITE" id="PS50110"/>
    </source>
</evidence>
<dbReference type="InterPro" id="IPR001789">
    <property type="entry name" value="Sig_transdc_resp-reg_receiver"/>
</dbReference>
<dbReference type="Gene3D" id="6.10.250.690">
    <property type="match status" value="1"/>
</dbReference>
<evidence type="ECO:0000313" key="11">
    <source>
        <dbReference type="Proteomes" id="UP000831537"/>
    </source>
</evidence>
<dbReference type="InterPro" id="IPR039420">
    <property type="entry name" value="WalR-like"/>
</dbReference>